<sequence length="134" mass="14715">MKFVDIAGLVKGASQGEVRFIVTEKSRSSHPSCIPSASSSSTFGNACSGSSLGRIIFDAISCSDSSRYRRELREENNEDVSKSAMIREDLSRKAEKLCDLLNLAVIESGAETKKEETLQILKRVIREVEAAEKK</sequence>
<dbReference type="AlphaFoldDB" id="D7KS84"/>
<organism evidence="2">
    <name type="scientific">Arabidopsis lyrata subsp. lyrata</name>
    <name type="common">Lyre-leaved rock-cress</name>
    <dbReference type="NCBI Taxonomy" id="81972"/>
    <lineage>
        <taxon>Eukaryota</taxon>
        <taxon>Viridiplantae</taxon>
        <taxon>Streptophyta</taxon>
        <taxon>Embryophyta</taxon>
        <taxon>Tracheophyta</taxon>
        <taxon>Spermatophyta</taxon>
        <taxon>Magnoliopsida</taxon>
        <taxon>eudicotyledons</taxon>
        <taxon>Gunneridae</taxon>
        <taxon>Pentapetalae</taxon>
        <taxon>rosids</taxon>
        <taxon>malvids</taxon>
        <taxon>Brassicales</taxon>
        <taxon>Brassicaceae</taxon>
        <taxon>Camelineae</taxon>
        <taxon>Arabidopsis</taxon>
    </lineage>
</organism>
<name>D7KS84_ARALL</name>
<dbReference type="Gramene" id="scaffold_200026.1">
    <property type="protein sequence ID" value="scaffold_200026.1"/>
    <property type="gene ID" value="scaffold_200026.1"/>
</dbReference>
<keyword evidence="2" id="KW-1185">Reference proteome</keyword>
<dbReference type="STRING" id="81972.D7KS84"/>
<proteinExistence type="predicted"/>
<evidence type="ECO:0000313" key="2">
    <source>
        <dbReference type="Proteomes" id="UP000008694"/>
    </source>
</evidence>
<dbReference type="HOGENOM" id="CLU_1899059_0_0_1"/>
<protein>
    <submittedName>
        <fullName evidence="1">Uncharacterized protein</fullName>
    </submittedName>
</protein>
<dbReference type="EMBL" id="GL348714">
    <property type="protein sequence ID" value="EFH62597.1"/>
    <property type="molecule type" value="Genomic_DNA"/>
</dbReference>
<dbReference type="Proteomes" id="UP000008694">
    <property type="component" value="Unassembled WGS sequence"/>
</dbReference>
<gene>
    <name evidence="1" type="ORF">ARALYDRAFT_892952</name>
</gene>
<evidence type="ECO:0000313" key="1">
    <source>
        <dbReference type="EMBL" id="EFH62597.1"/>
    </source>
</evidence>
<accession>D7KS84</accession>
<dbReference type="eggNOG" id="KOG0167">
    <property type="taxonomic scope" value="Eukaryota"/>
</dbReference>
<reference evidence="2" key="1">
    <citation type="journal article" date="2011" name="Nat. Genet.">
        <title>The Arabidopsis lyrata genome sequence and the basis of rapid genome size change.</title>
        <authorList>
            <person name="Hu T.T."/>
            <person name="Pattyn P."/>
            <person name="Bakker E.G."/>
            <person name="Cao J."/>
            <person name="Cheng J.-F."/>
            <person name="Clark R.M."/>
            <person name="Fahlgren N."/>
            <person name="Fawcett J.A."/>
            <person name="Grimwood J."/>
            <person name="Gundlach H."/>
            <person name="Haberer G."/>
            <person name="Hollister J.D."/>
            <person name="Ossowski S."/>
            <person name="Ottilar R.P."/>
            <person name="Salamov A.A."/>
            <person name="Schneeberger K."/>
            <person name="Spannagl M."/>
            <person name="Wang X."/>
            <person name="Yang L."/>
            <person name="Nasrallah M.E."/>
            <person name="Bergelson J."/>
            <person name="Carrington J.C."/>
            <person name="Gaut B.S."/>
            <person name="Schmutz J."/>
            <person name="Mayer K.F.X."/>
            <person name="Van de Peer Y."/>
            <person name="Grigoriev I.V."/>
            <person name="Nordborg M."/>
            <person name="Weigel D."/>
            <person name="Guo Y.-L."/>
        </authorList>
    </citation>
    <scope>NUCLEOTIDE SEQUENCE [LARGE SCALE GENOMIC DNA]</scope>
    <source>
        <strain evidence="2">cv. MN47</strain>
    </source>
</reference>